<organism evidence="2 3">
    <name type="scientific">Amycolatopsis viridis</name>
    <dbReference type="NCBI Taxonomy" id="185678"/>
    <lineage>
        <taxon>Bacteria</taxon>
        <taxon>Bacillati</taxon>
        <taxon>Actinomycetota</taxon>
        <taxon>Actinomycetes</taxon>
        <taxon>Pseudonocardiales</taxon>
        <taxon>Pseudonocardiaceae</taxon>
        <taxon>Amycolatopsis</taxon>
    </lineage>
</organism>
<dbReference type="InterPro" id="IPR029069">
    <property type="entry name" value="HotDog_dom_sf"/>
</dbReference>
<feature type="domain" description="FAS1-like dehydratase" evidence="1">
    <location>
        <begin position="64"/>
        <end position="132"/>
    </location>
</feature>
<dbReference type="Pfam" id="PF13452">
    <property type="entry name" value="FAS1_DH_region"/>
    <property type="match status" value="1"/>
</dbReference>
<dbReference type="SUPFAM" id="SSF54637">
    <property type="entry name" value="Thioesterase/thiol ester dehydrase-isomerase"/>
    <property type="match status" value="1"/>
</dbReference>
<accession>A0ABX0SUH7</accession>
<reference evidence="2 3" key="1">
    <citation type="submission" date="2020-03" db="EMBL/GenBank/DDBJ databases">
        <title>Sequencing the genomes of 1000 actinobacteria strains.</title>
        <authorList>
            <person name="Klenk H.-P."/>
        </authorList>
    </citation>
    <scope>NUCLEOTIDE SEQUENCE [LARGE SCALE GENOMIC DNA]</scope>
    <source>
        <strain evidence="2 3">DSM 45668</strain>
    </source>
</reference>
<dbReference type="EC" id="4.2.1.153" evidence="2"/>
<proteinExistence type="predicted"/>
<evidence type="ECO:0000313" key="3">
    <source>
        <dbReference type="Proteomes" id="UP000754495"/>
    </source>
</evidence>
<dbReference type="RefSeq" id="WP_167115142.1">
    <property type="nucleotide sequence ID" value="NZ_JAANOU010000001.1"/>
</dbReference>
<dbReference type="PANTHER" id="PTHR28152">
    <property type="entry name" value="HYDROXYACYL-THIOESTER DEHYDRATASE TYPE 2, MITOCHONDRIAL"/>
    <property type="match status" value="1"/>
</dbReference>
<dbReference type="GO" id="GO:0016829">
    <property type="term" value="F:lyase activity"/>
    <property type="evidence" value="ECO:0007669"/>
    <property type="project" value="UniProtKB-KW"/>
</dbReference>
<gene>
    <name evidence="2" type="ORF">FHX46_003151</name>
</gene>
<dbReference type="Gene3D" id="3.10.129.10">
    <property type="entry name" value="Hotdog Thioesterase"/>
    <property type="match status" value="2"/>
</dbReference>
<dbReference type="PANTHER" id="PTHR28152:SF1">
    <property type="entry name" value="HYDROXYACYL-THIOESTER DEHYDRATASE TYPE 2, MITOCHONDRIAL"/>
    <property type="match status" value="1"/>
</dbReference>
<dbReference type="EMBL" id="JAANOU010000001">
    <property type="protein sequence ID" value="NIH80621.1"/>
    <property type="molecule type" value="Genomic_DNA"/>
</dbReference>
<comment type="caution">
    <text evidence="2">The sequence shown here is derived from an EMBL/GenBank/DDBJ whole genome shotgun (WGS) entry which is preliminary data.</text>
</comment>
<dbReference type="InterPro" id="IPR039569">
    <property type="entry name" value="FAS1-like_DH_region"/>
</dbReference>
<sequence length="273" mass="29316">MLAPDTVERTEVLLPGPAQALGALLDVPVPDLDREGLPLLWHWLYLLERPAQADLGPDGHPVRNCVPAPPGPGRRRMWAGGRVRTEGALRCGEPATRRTRVLSVQDKQGRSGPLTFVVVGHRIEQGGRLVVEEQQDIVYRPVAAAALPAGAGEEVVPPGPGEWAIEVTPTLLFRFSALTYNAHRIHYDRGYAREVEGYPGLLTHGPLQAIAMAEAARATGCGGDQVFEYRLVAPLFDHQGLVAGAVAGPAGTTTAVRDRYGRRTATGTVRSAR</sequence>
<protein>
    <submittedName>
        <fullName evidence="2">3-methylfumaryl-CoA hydratase</fullName>
        <ecNumber evidence="2">4.2.1.153</ecNumber>
    </submittedName>
</protein>
<keyword evidence="2" id="KW-0456">Lyase</keyword>
<name>A0ABX0SUH7_9PSEU</name>
<evidence type="ECO:0000313" key="2">
    <source>
        <dbReference type="EMBL" id="NIH80621.1"/>
    </source>
</evidence>
<keyword evidence="3" id="KW-1185">Reference proteome</keyword>
<dbReference type="InterPro" id="IPR052741">
    <property type="entry name" value="Mitochondrial_HTD2"/>
</dbReference>
<evidence type="ECO:0000259" key="1">
    <source>
        <dbReference type="Pfam" id="PF13452"/>
    </source>
</evidence>
<dbReference type="Proteomes" id="UP000754495">
    <property type="component" value="Unassembled WGS sequence"/>
</dbReference>